<dbReference type="InterPro" id="IPR046346">
    <property type="entry name" value="Aminoacid_DH-like_N_sf"/>
</dbReference>
<evidence type="ECO:0000313" key="14">
    <source>
        <dbReference type="Proteomes" id="UP000023755"/>
    </source>
</evidence>
<accession>X5H451</accession>
<dbReference type="InterPro" id="IPR045213">
    <property type="entry name" value="Malic_NAD-bd_bact_type"/>
</dbReference>
<dbReference type="SUPFAM" id="SSF53659">
    <property type="entry name" value="Isocitrate/Isopropylmalate dehydrogenase-like"/>
    <property type="match status" value="1"/>
</dbReference>
<keyword evidence="10" id="KW-0521">NADP</keyword>
<dbReference type="InterPro" id="IPR036291">
    <property type="entry name" value="NAD(P)-bd_dom_sf"/>
</dbReference>
<comment type="similarity">
    <text evidence="3">In the N-terminal section; belongs to the malic enzymes family.</text>
</comment>
<evidence type="ECO:0000256" key="10">
    <source>
        <dbReference type="PIRSR" id="PIRSR036684-3"/>
    </source>
</evidence>
<evidence type="ECO:0000259" key="12">
    <source>
        <dbReference type="SMART" id="SM01274"/>
    </source>
</evidence>
<dbReference type="InterPro" id="IPR012188">
    <property type="entry name" value="ME_PTA"/>
</dbReference>
<dbReference type="Pfam" id="PF01515">
    <property type="entry name" value="PTA_PTB"/>
    <property type="match status" value="1"/>
</dbReference>
<dbReference type="PANTHER" id="PTHR43237:SF4">
    <property type="entry name" value="NADP-DEPENDENT MALIC ENZYME"/>
    <property type="match status" value="1"/>
</dbReference>
<keyword evidence="14" id="KW-1185">Reference proteome</keyword>
<feature type="binding site" evidence="10">
    <location>
        <begin position="81"/>
        <end position="88"/>
    </location>
    <ligand>
        <name>NADP(+)</name>
        <dbReference type="ChEBI" id="CHEBI:58349"/>
    </ligand>
</feature>
<dbReference type="HOGENOM" id="CLU_012366_0_0_5"/>
<feature type="binding site" evidence="9">
    <location>
        <position position="141"/>
    </location>
    <ligand>
        <name>a divalent metal cation</name>
        <dbReference type="ChEBI" id="CHEBI:60240"/>
    </ligand>
</feature>
<dbReference type="Gene3D" id="3.40.50.720">
    <property type="entry name" value="NAD(P)-binding Rossmann-like Domain"/>
    <property type="match status" value="1"/>
</dbReference>
<reference evidence="13 14" key="1">
    <citation type="submission" date="2014-03" db="EMBL/GenBank/DDBJ databases">
        <title>Sequencing and Comparison of Genomes and Transcriptome Profiles of Human Ehrlichiosis Agents.</title>
        <authorList>
            <person name="Lin M."/>
            <person name="Daugherty S.C."/>
            <person name="Nagaraj S."/>
            <person name="Cheng Z."/>
            <person name="Xiong Q."/>
            <person name="Lin F.-Y."/>
            <person name="Sengamalay N."/>
            <person name="Ott S."/>
            <person name="Godinez A."/>
            <person name="Tallon L.J."/>
            <person name="Sadzewicz L."/>
            <person name="Fraser C.M."/>
            <person name="Dunning Hotopp J.C."/>
            <person name="Rikihisa Y."/>
        </authorList>
    </citation>
    <scope>NUCLEOTIDE SEQUENCE [LARGE SCALE GENOMIC DNA]</scope>
    <source>
        <strain evidence="13 14">Oregon</strain>
    </source>
</reference>
<dbReference type="GO" id="GO:0016746">
    <property type="term" value="F:acyltransferase activity"/>
    <property type="evidence" value="ECO:0007669"/>
    <property type="project" value="InterPro"/>
</dbReference>
<dbReference type="SMART" id="SM00919">
    <property type="entry name" value="Malic_M"/>
    <property type="match status" value="1"/>
</dbReference>
<dbReference type="OrthoDB" id="9805787at2"/>
<name>X5H451_9RICK</name>
<evidence type="ECO:0000256" key="5">
    <source>
        <dbReference type="ARBA" id="ARBA00022723"/>
    </source>
</evidence>
<dbReference type="Gene3D" id="3.40.50.10380">
    <property type="entry name" value="Malic enzyme, N-terminal domain"/>
    <property type="match status" value="1"/>
</dbReference>
<organism evidence="13 14">
    <name type="scientific">Neorickettsia helminthoeca str. Oregon</name>
    <dbReference type="NCBI Taxonomy" id="1286528"/>
    <lineage>
        <taxon>Bacteria</taxon>
        <taxon>Pseudomonadati</taxon>
        <taxon>Pseudomonadota</taxon>
        <taxon>Alphaproteobacteria</taxon>
        <taxon>Rickettsiales</taxon>
        <taxon>Anaplasmataceae</taxon>
        <taxon>Neorickettsia</taxon>
    </lineage>
</organism>
<feature type="domain" description="Malic enzyme N-terminal" evidence="12">
    <location>
        <begin position="23"/>
        <end position="156"/>
    </location>
</feature>
<dbReference type="Gene3D" id="3.40.50.10950">
    <property type="match status" value="1"/>
</dbReference>
<proteinExistence type="inferred from homology"/>
<evidence type="ECO:0000256" key="2">
    <source>
        <dbReference type="ARBA" id="ARBA00001946"/>
    </source>
</evidence>
<dbReference type="InterPro" id="IPR012302">
    <property type="entry name" value="Malic_NAD-bd"/>
</dbReference>
<evidence type="ECO:0000313" key="13">
    <source>
        <dbReference type="EMBL" id="AHX11346.1"/>
    </source>
</evidence>
<dbReference type="EC" id="1.1.1.40" evidence="13"/>
<dbReference type="InterPro" id="IPR042113">
    <property type="entry name" value="P_AcTrfase_dom1"/>
</dbReference>
<dbReference type="GO" id="GO:0051287">
    <property type="term" value="F:NAD binding"/>
    <property type="evidence" value="ECO:0007669"/>
    <property type="project" value="InterPro"/>
</dbReference>
<feature type="domain" description="Malic enzyme NAD-binding" evidence="11">
    <location>
        <begin position="168"/>
        <end position="403"/>
    </location>
</feature>
<evidence type="ECO:0000256" key="3">
    <source>
        <dbReference type="ARBA" id="ARBA00007686"/>
    </source>
</evidence>
<dbReference type="InterPro" id="IPR002505">
    <property type="entry name" value="PTA_PTB"/>
</dbReference>
<keyword evidence="6 13" id="KW-0560">Oxidoreductase</keyword>
<dbReference type="AlphaFoldDB" id="X5H451"/>
<evidence type="ECO:0000256" key="8">
    <source>
        <dbReference type="PIRSR" id="PIRSR036684-1"/>
    </source>
</evidence>
<evidence type="ECO:0000259" key="11">
    <source>
        <dbReference type="SMART" id="SM00919"/>
    </source>
</evidence>
<dbReference type="Proteomes" id="UP000023755">
    <property type="component" value="Chromosome"/>
</dbReference>
<sequence length="752" mass="81478">MAKAKSRETINIEALQYHSEGRPGKLGVHATKPLLTQEDLSLAYSPGVAQPCLEIKNNPLDAYKYTSKGNLVAVISNGTAVLGLGNLGAAASKPVMEGKAVLFKKFADIESIDIEVNTEDVEEFISTVKNIAGTFGGINLEDIKSPECFEIEQRLAEMLDVPVFHDDQHGTAIIVCAGLINAADLTGRRVEDLSVVVNGCGAAGIACIELMKNIGVSKIIVCDQSGVIKTSREFAPGDRKAAYAVDINADTLEGALKNADVFVGLSVANVLKPEWLSKMNRDPVIFALANPDPEIDPELAKKVRPDAIVATGRSDYGNQINNVMCFPYLFRGALDVNASKFNTEMKLAAVKAIADIARMPISAEVMAAYSNTHMQYGKDYIIPKPFDQRLIVEIAPAVARAAIETGVARKTIKDFGEYRESLIKRVAQVSTNLFGMISGMLRENKKRVIFAEGEEIRSIRVAVQWRDMGYGTPILVGRSSLIEERMQEMNLSSRSGIEILNAAVSKKNDEYIEYMYRTLQRKGFLHRRCVRDIKTDRNVFAACLLAAGDGDAMITGLTRSYSDCLNDVVPIIGVTDTVFSMSIIITDKDTFFVCDAGIDNIPDAQDLAEIAIKGAEVVQGIGSSPRVAIIANSNFGSSNGESALRAREAVEILDDLGVSFEYEGEMEVDTALNERSRDIYPFLRLSGAANVLVMPSAEAASALCKFSREIMGTTVIGPILLGLNKSVQIVQPSYDVSEILNLALIAAKTSSD</sequence>
<dbReference type="SUPFAM" id="SSF51735">
    <property type="entry name" value="NAD(P)-binding Rossmann-fold domains"/>
    <property type="match status" value="1"/>
</dbReference>
<dbReference type="PIRSF" id="PIRSF036684">
    <property type="entry name" value="ME_PTA"/>
    <property type="match status" value="1"/>
</dbReference>
<dbReference type="InterPro" id="IPR012301">
    <property type="entry name" value="Malic_N_dom"/>
</dbReference>
<dbReference type="InterPro" id="IPR051674">
    <property type="entry name" value="Malate_Decarboxylase"/>
</dbReference>
<evidence type="ECO:0000256" key="6">
    <source>
        <dbReference type="ARBA" id="ARBA00023002"/>
    </source>
</evidence>
<dbReference type="SUPFAM" id="SSF53223">
    <property type="entry name" value="Aminoacid dehydrogenase-like, N-terminal domain"/>
    <property type="match status" value="1"/>
</dbReference>
<feature type="binding site" evidence="10">
    <location>
        <position position="290"/>
    </location>
    <ligand>
        <name>a divalent metal cation</name>
        <dbReference type="ChEBI" id="CHEBI:60240"/>
    </ligand>
</feature>
<dbReference type="InterPro" id="IPR042112">
    <property type="entry name" value="P_AcTrfase_dom2"/>
</dbReference>
<gene>
    <name evidence="13" type="primary">tme</name>
    <name evidence="13" type="ORF">NHE_0398</name>
</gene>
<dbReference type="PANTHER" id="PTHR43237">
    <property type="entry name" value="NADP-DEPENDENT MALIC ENZYME"/>
    <property type="match status" value="1"/>
</dbReference>
<dbReference type="CDD" id="cd05311">
    <property type="entry name" value="NAD_bind_2_malic_enz"/>
    <property type="match status" value="1"/>
</dbReference>
<comment type="cofactor">
    <cofactor evidence="1">
        <name>Mn(2+)</name>
        <dbReference type="ChEBI" id="CHEBI:29035"/>
    </cofactor>
</comment>
<dbReference type="STRING" id="1286528.NHE_0398"/>
<evidence type="ECO:0000256" key="1">
    <source>
        <dbReference type="ARBA" id="ARBA00001936"/>
    </source>
</evidence>
<keyword evidence="5 9" id="KW-0479">Metal-binding</keyword>
<feature type="binding site" evidence="9">
    <location>
        <position position="142"/>
    </location>
    <ligand>
        <name>a divalent metal cation</name>
        <dbReference type="ChEBI" id="CHEBI:60240"/>
    </ligand>
</feature>
<comment type="cofactor">
    <cofactor evidence="2">
        <name>Mg(2+)</name>
        <dbReference type="ChEBI" id="CHEBI:18420"/>
    </cofactor>
</comment>
<dbReference type="RefSeq" id="WP_038559331.1">
    <property type="nucleotide sequence ID" value="NZ_CP007481.1"/>
</dbReference>
<dbReference type="InterPro" id="IPR037062">
    <property type="entry name" value="Malic_N_dom_sf"/>
</dbReference>
<dbReference type="GO" id="GO:0004473">
    <property type="term" value="F:malate dehydrogenase (decarboxylating) (NADP+) activity"/>
    <property type="evidence" value="ECO:0007669"/>
    <property type="project" value="UniProtKB-EC"/>
</dbReference>
<protein>
    <submittedName>
        <fullName evidence="13">NADP-dependent malic enzyme</fullName>
        <ecNumber evidence="13">1.1.1.40</ecNumber>
    </submittedName>
</protein>
<dbReference type="Pfam" id="PF00390">
    <property type="entry name" value="malic"/>
    <property type="match status" value="1"/>
</dbReference>
<dbReference type="Gene3D" id="3.40.50.10750">
    <property type="entry name" value="Isocitrate/Isopropylmalate dehydrogenase-like"/>
    <property type="match status" value="1"/>
</dbReference>
<feature type="binding site" evidence="10">
    <location>
        <position position="167"/>
    </location>
    <ligand>
        <name>a divalent metal cation</name>
        <dbReference type="ChEBI" id="CHEBI:60240"/>
    </ligand>
</feature>
<dbReference type="GO" id="GO:0046872">
    <property type="term" value="F:metal ion binding"/>
    <property type="evidence" value="ECO:0007669"/>
    <property type="project" value="UniProtKB-KW"/>
</dbReference>
<evidence type="ECO:0000256" key="9">
    <source>
        <dbReference type="PIRSR" id="PIRSR036684-2"/>
    </source>
</evidence>
<dbReference type="FunFam" id="3.40.50.10380:FF:000003">
    <property type="entry name" value="NADP-dependent malic enzyme"/>
    <property type="match status" value="1"/>
</dbReference>
<feature type="active site" description="Proton acceptor" evidence="8">
    <location>
        <position position="99"/>
    </location>
</feature>
<dbReference type="SMART" id="SM01274">
    <property type="entry name" value="malic"/>
    <property type="match status" value="1"/>
</dbReference>
<dbReference type="Pfam" id="PF03949">
    <property type="entry name" value="Malic_M"/>
    <property type="match status" value="1"/>
</dbReference>
<comment type="similarity">
    <text evidence="4">In the C-terminal section; belongs to the phosphate acetyltransferase and butyryltransferase family.</text>
</comment>
<evidence type="ECO:0000256" key="4">
    <source>
        <dbReference type="ARBA" id="ARBA00008756"/>
    </source>
</evidence>
<dbReference type="FunFam" id="3.40.50.720:FF:000095">
    <property type="entry name" value="NADP-dependent malic enzyme"/>
    <property type="match status" value="1"/>
</dbReference>
<dbReference type="GO" id="GO:0006108">
    <property type="term" value="P:malate metabolic process"/>
    <property type="evidence" value="ECO:0007669"/>
    <property type="project" value="InterPro"/>
</dbReference>
<evidence type="ECO:0000256" key="7">
    <source>
        <dbReference type="ARBA" id="ARBA00023268"/>
    </source>
</evidence>
<dbReference type="EMBL" id="CP007481">
    <property type="protein sequence ID" value="AHX11346.1"/>
    <property type="molecule type" value="Genomic_DNA"/>
</dbReference>
<dbReference type="KEGG" id="nhm:NHE_0398"/>
<keyword evidence="7" id="KW-0511">Multifunctional enzyme</keyword>